<dbReference type="Gene3D" id="2.60.40.380">
    <property type="entry name" value="Purple acid phosphatase-like, N-terminal"/>
    <property type="match status" value="1"/>
</dbReference>
<evidence type="ECO:0000313" key="13">
    <source>
        <dbReference type="Proteomes" id="UP000001514"/>
    </source>
</evidence>
<dbReference type="GO" id="GO:0005576">
    <property type="term" value="C:extracellular region"/>
    <property type="evidence" value="ECO:0007669"/>
    <property type="project" value="UniProtKB-SubCell"/>
</dbReference>
<evidence type="ECO:0000256" key="4">
    <source>
        <dbReference type="ARBA" id="ARBA00022525"/>
    </source>
</evidence>
<dbReference type="SUPFAM" id="SSF56300">
    <property type="entry name" value="Metallo-dependent phosphatases"/>
    <property type="match status" value="1"/>
</dbReference>
<feature type="domain" description="Calcineurin-like phosphoesterase" evidence="9">
    <location>
        <begin position="255"/>
        <end position="483"/>
    </location>
</feature>
<dbReference type="InterPro" id="IPR029052">
    <property type="entry name" value="Metallo-depent_PP-like"/>
</dbReference>
<dbReference type="InParanoid" id="D8S9C8"/>
<feature type="domain" description="Purple acid phosphatase N-terminal" evidence="11">
    <location>
        <begin position="141"/>
        <end position="243"/>
    </location>
</feature>
<keyword evidence="5 7" id="KW-0732">Signal</keyword>
<evidence type="ECO:0000256" key="7">
    <source>
        <dbReference type="RuleBase" id="RU361203"/>
    </source>
</evidence>
<dbReference type="OMA" id="VWDHFFN"/>
<dbReference type="InterPro" id="IPR004843">
    <property type="entry name" value="Calcineurin-like_PHP"/>
</dbReference>
<dbReference type="CDD" id="cd00839">
    <property type="entry name" value="MPP_PAPs"/>
    <property type="match status" value="1"/>
</dbReference>
<evidence type="ECO:0000256" key="5">
    <source>
        <dbReference type="ARBA" id="ARBA00022729"/>
    </source>
</evidence>
<dbReference type="Gramene" id="EFJ18792">
    <property type="protein sequence ID" value="EFJ18792"/>
    <property type="gene ID" value="SELMODRAFT_111797"/>
</dbReference>
<dbReference type="Pfam" id="PF00149">
    <property type="entry name" value="Metallophos"/>
    <property type="match status" value="1"/>
</dbReference>
<evidence type="ECO:0000259" key="10">
    <source>
        <dbReference type="Pfam" id="PF14008"/>
    </source>
</evidence>
<dbReference type="Pfam" id="PF16656">
    <property type="entry name" value="Pur_ac_phosph_N"/>
    <property type="match status" value="1"/>
</dbReference>
<dbReference type="EMBL" id="GL377608">
    <property type="protein sequence ID" value="EFJ18792.1"/>
    <property type="molecule type" value="Genomic_DNA"/>
</dbReference>
<organism evidence="13">
    <name type="scientific">Selaginella moellendorffii</name>
    <name type="common">Spikemoss</name>
    <dbReference type="NCBI Taxonomy" id="88036"/>
    <lineage>
        <taxon>Eukaryota</taxon>
        <taxon>Viridiplantae</taxon>
        <taxon>Streptophyta</taxon>
        <taxon>Embryophyta</taxon>
        <taxon>Tracheophyta</taxon>
        <taxon>Lycopodiopsida</taxon>
        <taxon>Selaginellales</taxon>
        <taxon>Selaginellaceae</taxon>
        <taxon>Selaginella</taxon>
    </lineage>
</organism>
<evidence type="ECO:0000256" key="6">
    <source>
        <dbReference type="ARBA" id="ARBA00023180"/>
    </source>
</evidence>
<keyword evidence="7" id="KW-0378">Hydrolase</keyword>
<protein>
    <recommendedName>
        <fullName evidence="7">Purple acid phosphatase</fullName>
        <ecNumber evidence="7">3.1.3.2</ecNumber>
    </recommendedName>
</protein>
<name>D8S9C8_SELML</name>
<keyword evidence="4" id="KW-0964">Secreted</keyword>
<evidence type="ECO:0000259" key="11">
    <source>
        <dbReference type="Pfam" id="PF16656"/>
    </source>
</evidence>
<dbReference type="Gene3D" id="3.60.21.10">
    <property type="match status" value="1"/>
</dbReference>
<dbReference type="OrthoDB" id="45007at2759"/>
<dbReference type="AlphaFoldDB" id="D8S9C8"/>
<evidence type="ECO:0000256" key="1">
    <source>
        <dbReference type="ARBA" id="ARBA00004613"/>
    </source>
</evidence>
<dbReference type="PANTHER" id="PTHR45778:SF7">
    <property type="entry name" value="PURPLE ACID PHOSPHATASE"/>
    <property type="match status" value="1"/>
</dbReference>
<dbReference type="eggNOG" id="KOG1378">
    <property type="taxonomic scope" value="Eukaryota"/>
</dbReference>
<proteinExistence type="inferred from homology"/>
<dbReference type="InterPro" id="IPR008963">
    <property type="entry name" value="Purple_acid_Pase-like_N"/>
</dbReference>
<evidence type="ECO:0000259" key="9">
    <source>
        <dbReference type="Pfam" id="PF00149"/>
    </source>
</evidence>
<sequence length="646" mass="72447">MRIALAILLTAAAIGGRVDSVTLDVSPKVLDRSGEIITVEWSGLESPSPLDWIGIYTPPDSLDGNFIGYLLLSSSSAAWREGKGSLQLPLVNMRAAYQLRLFRGIPPSKSSRFDEDGNPLPSTDSRLAVSDDVQFASFNEPTQIHLSLTSNFGEVRVMFVTRDALECFILYGTEQDSLDLTVATKSITYQQGDMCDEPANTTLGWRNPGYIHDGVLGKLKPSKRYFYQVGSKEGGWSKTYSFVSSPEEGDETNALLFGDLGTTVPYKTFLWTQAQSASTLKWLERDLDELEDKPTFISHIGDISYARGYAWLWDEFFHRIQPVAARAPYTVCIGNHEYDWPLQPWKPDWALRVYGTDGGGECGVPYSLKFQMPGNSTLLTGTKAPATKNLYFSLDFGVVHFLYFSTETDFLPGSRQYEFIVRDLEAVDRSKVPFVVVLGHRPMYTSNHEVRDGPVRSRMLEHLEPVLVKNRVDVALWGHVHKYERTCAVKNFSCAAADGSSFAPVHVVIGMGGQDWQPQWEPRSDHPEYPIFPQPEWSVFRSEEFGYVRLHATKELLRLSYVGNGDGEVHDYVEIPASSSMLLSSSQQNAVRSIDRAGSGANYFFTASLWFAVGGFFAATILLSVWKKRSDSKVEWKRLEMRPLEV</sequence>
<dbReference type="KEGG" id="smo:SELMODRAFT_111797"/>
<accession>D8S9C8</accession>
<dbReference type="FunCoup" id="D8S9C8">
    <property type="interactions" value="1039"/>
</dbReference>
<comment type="similarity">
    <text evidence="2 7">Belongs to the metallophosphoesterase superfamily. Purple acid phosphatase family.</text>
</comment>
<dbReference type="PANTHER" id="PTHR45778">
    <property type="entry name" value="PURPLE ACID PHOSPHATASE-RELATED"/>
    <property type="match status" value="1"/>
</dbReference>
<feature type="signal peptide" evidence="7">
    <location>
        <begin position="1"/>
        <end position="20"/>
    </location>
</feature>
<keyword evidence="6" id="KW-0325">Glycoprotein</keyword>
<keyword evidence="8" id="KW-0812">Transmembrane</keyword>
<reference evidence="12 13" key="1">
    <citation type="journal article" date="2011" name="Science">
        <title>The Selaginella genome identifies genetic changes associated with the evolution of vascular plants.</title>
        <authorList>
            <person name="Banks J.A."/>
            <person name="Nishiyama T."/>
            <person name="Hasebe M."/>
            <person name="Bowman J.L."/>
            <person name="Gribskov M."/>
            <person name="dePamphilis C."/>
            <person name="Albert V.A."/>
            <person name="Aono N."/>
            <person name="Aoyama T."/>
            <person name="Ambrose B.A."/>
            <person name="Ashton N.W."/>
            <person name="Axtell M.J."/>
            <person name="Barker E."/>
            <person name="Barker M.S."/>
            <person name="Bennetzen J.L."/>
            <person name="Bonawitz N.D."/>
            <person name="Chapple C."/>
            <person name="Cheng C."/>
            <person name="Correa L.G."/>
            <person name="Dacre M."/>
            <person name="DeBarry J."/>
            <person name="Dreyer I."/>
            <person name="Elias M."/>
            <person name="Engstrom E.M."/>
            <person name="Estelle M."/>
            <person name="Feng L."/>
            <person name="Finet C."/>
            <person name="Floyd S.K."/>
            <person name="Frommer W.B."/>
            <person name="Fujita T."/>
            <person name="Gramzow L."/>
            <person name="Gutensohn M."/>
            <person name="Harholt J."/>
            <person name="Hattori M."/>
            <person name="Heyl A."/>
            <person name="Hirai T."/>
            <person name="Hiwatashi Y."/>
            <person name="Ishikawa M."/>
            <person name="Iwata M."/>
            <person name="Karol K.G."/>
            <person name="Koehler B."/>
            <person name="Kolukisaoglu U."/>
            <person name="Kubo M."/>
            <person name="Kurata T."/>
            <person name="Lalonde S."/>
            <person name="Li K."/>
            <person name="Li Y."/>
            <person name="Litt A."/>
            <person name="Lyons E."/>
            <person name="Manning G."/>
            <person name="Maruyama T."/>
            <person name="Michael T.P."/>
            <person name="Mikami K."/>
            <person name="Miyazaki S."/>
            <person name="Morinaga S."/>
            <person name="Murata T."/>
            <person name="Mueller-Roeber B."/>
            <person name="Nelson D.R."/>
            <person name="Obara M."/>
            <person name="Oguri Y."/>
            <person name="Olmstead R.G."/>
            <person name="Onodera N."/>
            <person name="Petersen B.L."/>
            <person name="Pils B."/>
            <person name="Prigge M."/>
            <person name="Rensing S.A."/>
            <person name="Riano-Pachon D.M."/>
            <person name="Roberts A.W."/>
            <person name="Sato Y."/>
            <person name="Scheller H.V."/>
            <person name="Schulz B."/>
            <person name="Schulz C."/>
            <person name="Shakirov E.V."/>
            <person name="Shibagaki N."/>
            <person name="Shinohara N."/>
            <person name="Shippen D.E."/>
            <person name="Soerensen I."/>
            <person name="Sotooka R."/>
            <person name="Sugimoto N."/>
            <person name="Sugita M."/>
            <person name="Sumikawa N."/>
            <person name="Tanurdzic M."/>
            <person name="Theissen G."/>
            <person name="Ulvskov P."/>
            <person name="Wakazuki S."/>
            <person name="Weng J.K."/>
            <person name="Willats W.W."/>
            <person name="Wipf D."/>
            <person name="Wolf P.G."/>
            <person name="Yang L."/>
            <person name="Zimmer A.D."/>
            <person name="Zhu Q."/>
            <person name="Mitros T."/>
            <person name="Hellsten U."/>
            <person name="Loque D."/>
            <person name="Otillar R."/>
            <person name="Salamov A."/>
            <person name="Schmutz J."/>
            <person name="Shapiro H."/>
            <person name="Lindquist E."/>
            <person name="Lucas S."/>
            <person name="Rokhsar D."/>
            <person name="Grigoriev I.V."/>
        </authorList>
    </citation>
    <scope>NUCLEOTIDE SEQUENCE [LARGE SCALE GENOMIC DNA]</scope>
</reference>
<feature type="transmembrane region" description="Helical" evidence="8">
    <location>
        <begin position="603"/>
        <end position="626"/>
    </location>
</feature>
<evidence type="ECO:0000256" key="3">
    <source>
        <dbReference type="ARBA" id="ARBA00011738"/>
    </source>
</evidence>
<gene>
    <name evidence="12" type="ORF">SELMODRAFT_111797</name>
</gene>
<keyword evidence="8" id="KW-1133">Transmembrane helix</keyword>
<comment type="subunit">
    <text evidence="3">Homodimer.</text>
</comment>
<evidence type="ECO:0000256" key="8">
    <source>
        <dbReference type="SAM" id="Phobius"/>
    </source>
</evidence>
<feature type="chain" id="PRO_5005127317" description="Purple acid phosphatase" evidence="7">
    <location>
        <begin position="21"/>
        <end position="646"/>
    </location>
</feature>
<dbReference type="STRING" id="88036.D8S9C8"/>
<dbReference type="HOGENOM" id="CLU_013387_4_1_1"/>
<dbReference type="GO" id="GO:0003993">
    <property type="term" value="F:acid phosphatase activity"/>
    <property type="evidence" value="ECO:0007669"/>
    <property type="project" value="UniProtKB-EC"/>
</dbReference>
<keyword evidence="8" id="KW-0472">Membrane</keyword>
<dbReference type="InterPro" id="IPR025733">
    <property type="entry name" value="PAPs_C"/>
</dbReference>
<dbReference type="Pfam" id="PF14008">
    <property type="entry name" value="Metallophos_C"/>
    <property type="match status" value="1"/>
</dbReference>
<feature type="domain" description="Purple acid phosphatase C-terminal" evidence="10">
    <location>
        <begin position="503"/>
        <end position="572"/>
    </location>
</feature>
<keyword evidence="13" id="KW-1185">Reference proteome</keyword>
<comment type="catalytic activity">
    <reaction evidence="7">
        <text>a phosphate monoester + H2O = an alcohol + phosphate</text>
        <dbReference type="Rhea" id="RHEA:15017"/>
        <dbReference type="ChEBI" id="CHEBI:15377"/>
        <dbReference type="ChEBI" id="CHEBI:30879"/>
        <dbReference type="ChEBI" id="CHEBI:43474"/>
        <dbReference type="ChEBI" id="CHEBI:67140"/>
        <dbReference type="EC" id="3.1.3.2"/>
    </reaction>
</comment>
<evidence type="ECO:0000313" key="12">
    <source>
        <dbReference type="EMBL" id="EFJ18792.1"/>
    </source>
</evidence>
<evidence type="ECO:0000256" key="2">
    <source>
        <dbReference type="ARBA" id="ARBA00008723"/>
    </source>
</evidence>
<dbReference type="EC" id="3.1.3.2" evidence="7"/>
<dbReference type="GO" id="GO:0046872">
    <property type="term" value="F:metal ion binding"/>
    <property type="evidence" value="ECO:0007669"/>
    <property type="project" value="InterPro"/>
</dbReference>
<dbReference type="InterPro" id="IPR041792">
    <property type="entry name" value="MPP_PAP"/>
</dbReference>
<dbReference type="InterPro" id="IPR015914">
    <property type="entry name" value="PAPs_N"/>
</dbReference>
<dbReference type="Proteomes" id="UP000001514">
    <property type="component" value="Unassembled WGS sequence"/>
</dbReference>
<dbReference type="SUPFAM" id="SSF49363">
    <property type="entry name" value="Purple acid phosphatase, N-terminal domain"/>
    <property type="match status" value="1"/>
</dbReference>
<comment type="subcellular location">
    <subcellularLocation>
        <location evidence="1">Secreted</location>
    </subcellularLocation>
</comment>